<dbReference type="SUPFAM" id="SSF50494">
    <property type="entry name" value="Trypsin-like serine proteases"/>
    <property type="match status" value="1"/>
</dbReference>
<dbReference type="InterPro" id="IPR001254">
    <property type="entry name" value="Trypsin_dom"/>
</dbReference>
<dbReference type="PANTHER" id="PTHR24264">
    <property type="entry name" value="TRYPSIN-RELATED"/>
    <property type="match status" value="1"/>
</dbReference>
<dbReference type="GO" id="GO:0005615">
    <property type="term" value="C:extracellular space"/>
    <property type="evidence" value="ECO:0007669"/>
    <property type="project" value="TreeGrafter"/>
</dbReference>
<sequence>MKSLVFILLIEVACNYDDDGYECEPYSQPQSSVFCGSSLSVFCMELCMGDHHTGATEGNEEFVSVFHIIQQAFCDSLALVNDIRLLKLSCHSQPVCAACGSARWLCLFWDHLQSLYYPQCSFVFAAAADRLRCAEIPILSEDYCHITYPNVVDYTVFCKGYLDEGSFSSQGDSGGADFCKVVLQDVYWGYRKAEKSYPTPSFYVCVMIEWLHNTKAMH</sequence>
<feature type="signal peptide" evidence="6">
    <location>
        <begin position="1"/>
        <end position="15"/>
    </location>
</feature>
<evidence type="ECO:0000256" key="4">
    <source>
        <dbReference type="ARBA" id="ARBA00036320"/>
    </source>
</evidence>
<dbReference type="Ensembl" id="ENSPNYT00000020561.1">
    <property type="protein sequence ID" value="ENSPNYP00000020065.1"/>
    <property type="gene ID" value="ENSPNYG00000015183.1"/>
</dbReference>
<evidence type="ECO:0000256" key="6">
    <source>
        <dbReference type="SAM" id="SignalP"/>
    </source>
</evidence>
<dbReference type="InterPro" id="IPR009003">
    <property type="entry name" value="Peptidase_S1_PA"/>
</dbReference>
<dbReference type="PANTHER" id="PTHR24264:SF6">
    <property type="entry name" value="TRYPSINOGEN 1A-RELATED"/>
    <property type="match status" value="1"/>
</dbReference>
<evidence type="ECO:0000256" key="2">
    <source>
        <dbReference type="ARBA" id="ARBA00022801"/>
    </source>
</evidence>
<evidence type="ECO:0000259" key="7">
    <source>
        <dbReference type="PROSITE" id="PS50240"/>
    </source>
</evidence>
<dbReference type="GO" id="GO:0006508">
    <property type="term" value="P:proteolysis"/>
    <property type="evidence" value="ECO:0007669"/>
    <property type="project" value="UniProtKB-KW"/>
</dbReference>
<dbReference type="SMART" id="SM00020">
    <property type="entry name" value="Tryp_SPc"/>
    <property type="match status" value="1"/>
</dbReference>
<evidence type="ECO:0000256" key="5">
    <source>
        <dbReference type="ARBA" id="ARBA00038868"/>
    </source>
</evidence>
<dbReference type="GO" id="GO:0004252">
    <property type="term" value="F:serine-type endopeptidase activity"/>
    <property type="evidence" value="ECO:0007669"/>
    <property type="project" value="UniProtKB-EC"/>
</dbReference>
<dbReference type="GeneTree" id="ENSGT00940000180983"/>
<keyword evidence="2" id="KW-0378">Hydrolase</keyword>
<dbReference type="EC" id="3.4.21.4" evidence="5"/>
<accession>A0A3B4GAY8</accession>
<evidence type="ECO:0000256" key="1">
    <source>
        <dbReference type="ARBA" id="ARBA00022670"/>
    </source>
</evidence>
<dbReference type="Gene3D" id="2.40.10.10">
    <property type="entry name" value="Trypsin-like serine proteases"/>
    <property type="match status" value="2"/>
</dbReference>
<organism evidence="8">
    <name type="scientific">Pundamilia nyererei</name>
    <dbReference type="NCBI Taxonomy" id="303518"/>
    <lineage>
        <taxon>Eukaryota</taxon>
        <taxon>Metazoa</taxon>
        <taxon>Chordata</taxon>
        <taxon>Craniata</taxon>
        <taxon>Vertebrata</taxon>
        <taxon>Euteleostomi</taxon>
        <taxon>Actinopterygii</taxon>
        <taxon>Neopterygii</taxon>
        <taxon>Teleostei</taxon>
        <taxon>Neoteleostei</taxon>
        <taxon>Acanthomorphata</taxon>
        <taxon>Ovalentaria</taxon>
        <taxon>Cichlomorphae</taxon>
        <taxon>Cichliformes</taxon>
        <taxon>Cichlidae</taxon>
        <taxon>African cichlids</taxon>
        <taxon>Pseudocrenilabrinae</taxon>
        <taxon>Haplochromini</taxon>
        <taxon>Pundamilia</taxon>
    </lineage>
</organism>
<comment type="catalytic activity">
    <reaction evidence="4">
        <text>Preferential cleavage: Arg-|-Xaa, Lys-|-Xaa.</text>
        <dbReference type="EC" id="3.4.21.4"/>
    </reaction>
</comment>
<name>A0A3B4GAY8_9CICH</name>
<dbReference type="AlphaFoldDB" id="A0A3B4GAY8"/>
<keyword evidence="3" id="KW-0720">Serine protease</keyword>
<proteinExistence type="predicted"/>
<keyword evidence="1" id="KW-0645">Protease</keyword>
<dbReference type="Pfam" id="PF00089">
    <property type="entry name" value="Trypsin"/>
    <property type="match status" value="1"/>
</dbReference>
<dbReference type="InterPro" id="IPR043504">
    <property type="entry name" value="Peptidase_S1_PA_chymotrypsin"/>
</dbReference>
<evidence type="ECO:0000256" key="3">
    <source>
        <dbReference type="ARBA" id="ARBA00022825"/>
    </source>
</evidence>
<feature type="chain" id="PRO_5017355675" description="trypsin" evidence="6">
    <location>
        <begin position="16"/>
        <end position="218"/>
    </location>
</feature>
<dbReference type="STRING" id="303518.ENSPNYP00000020065"/>
<evidence type="ECO:0000313" key="8">
    <source>
        <dbReference type="Ensembl" id="ENSPNYP00000020065.1"/>
    </source>
</evidence>
<dbReference type="PROSITE" id="PS50240">
    <property type="entry name" value="TRYPSIN_DOM"/>
    <property type="match status" value="1"/>
</dbReference>
<keyword evidence="6" id="KW-0732">Signal</keyword>
<protein>
    <recommendedName>
        <fullName evidence="5">trypsin</fullName>
        <ecNumber evidence="5">3.4.21.4</ecNumber>
    </recommendedName>
</protein>
<feature type="domain" description="Peptidase S1" evidence="7">
    <location>
        <begin position="20"/>
        <end position="216"/>
    </location>
</feature>
<reference evidence="8" key="1">
    <citation type="submission" date="2023-09" db="UniProtKB">
        <authorList>
            <consortium name="Ensembl"/>
        </authorList>
    </citation>
    <scope>IDENTIFICATION</scope>
</reference>
<dbReference type="InterPro" id="IPR050127">
    <property type="entry name" value="Serine_Proteases_S1"/>
</dbReference>